<dbReference type="EMBL" id="VSWD01000010">
    <property type="protein sequence ID" value="KAK3089423.1"/>
    <property type="molecule type" value="Genomic_DNA"/>
</dbReference>
<feature type="region of interest" description="Disordered" evidence="2">
    <location>
        <begin position="887"/>
        <end position="930"/>
    </location>
</feature>
<gene>
    <name evidence="3" type="ORF">FSP39_003511</name>
</gene>
<evidence type="ECO:0000313" key="4">
    <source>
        <dbReference type="Proteomes" id="UP001186944"/>
    </source>
</evidence>
<feature type="compositionally biased region" description="Basic and acidic residues" evidence="2">
    <location>
        <begin position="1132"/>
        <end position="1143"/>
    </location>
</feature>
<proteinExistence type="predicted"/>
<dbReference type="GO" id="GO:0015629">
    <property type="term" value="C:actin cytoskeleton"/>
    <property type="evidence" value="ECO:0007669"/>
    <property type="project" value="TreeGrafter"/>
</dbReference>
<keyword evidence="4" id="KW-1185">Reference proteome</keyword>
<feature type="compositionally biased region" description="Polar residues" evidence="2">
    <location>
        <begin position="1203"/>
        <end position="1220"/>
    </location>
</feature>
<sequence length="1227" mass="139783">MNASDTDDSSDEDDSDDFLSSGESEDEEEDHEESSMLSGLSDSQHVLSKLDEMKSQLRMTNSKIKSITDNMTQDGSMNESDMDGEFRKSLQKCTEKIETLTSRLTEREKHIKSSSGLLDGSSADNSLAFQQCLDQMKAKLHDINNAFVDHEYLEAKDMVMVHEKMTNLLEYVEQLHSFKPRDFDILGKISKQEARASSSLMQREHSGRKRLSQKEKLRLYADRLSVEAILLGQMAYLVQRNQIGNIHRDILLREIQEINGVIFELEKRINYASRELGVASDDTDPDLVSTYAAMLAEKVVLEGQLASCTMAEDNQSTDDTAVLASLHIPDNPSILAMEVFMRSQLDSSLHQELQKSVQDMNSVSGHVMSKALLLGEVTHALQKVKGRFTSVVGAEELHDLIQRERKFSHECLLETLHSACSSMDVYQALVMSCLSYHIRLSQNPGIIESLTTTISERFGKQITDLQQKQNQASEFEKDRIQNVILALEEGSSNIKTLLQNCCDSEDLSNCDFNVTSIETTVLEMCEMLILQCLVKGSTAHLTDMFRSGKLPALPSMESLAEAQHADQNDVSRRLSEILLKDASKKQTLAVELKTQGAKSDLSVEHLQISDLDIIPDLCMFDMDNLNLYAQNLVREAMYQTQLTYTNYKHKIQHEKDMRDLKIKLEAGQKVDLPSESSKDAENDIQQSLSVFEEILETKFEDECEVLSILDKEMKQLQSTSNAALSGTEARQFDQQLKNFASVFEHELSVAQERHDVHLDVLRQEITNICIRMEKMAEAHEREKEVLASHYEEKMQVLKDELDCIKEDHEEELEQVRQDILTAVSAIRANEERSDEQLVDQLKEMTRQMASQKENFVMFLENVHKSIPKSGSTSSLSAKLEEQIGQLHSDGSITPDLGNVMPPVPMSPPPREEESALEAAAADGSNEEGADRCLLDKSHHSYELQMLKREKEQALAEEVKTTKAALDAMRKAYEDDLEVEKSKYREAVKTMCTEDYVNEIKHRHEAEVGKLSDELKQVTMHYDSKCEDYKLMEDKVESIRREYDSHIQHLNKSNEQLNKLVNEEIGKLKISYRIVPWLLYLIMVRVKDAELQKLRLQVKNLENNLERATEEQRNSMTQYLQMYKKYSELNNKMKQEETQKDSPRETNSPIFSSSSEKSQSSGITKKDEHHSRDSHKRRHIDAKDLKRSKSSPSIPYVMDGRLPSASSTRQQRESIGSSSSKYVKPSKR</sequence>
<feature type="region of interest" description="Disordered" evidence="2">
    <location>
        <begin position="63"/>
        <end position="83"/>
    </location>
</feature>
<dbReference type="Proteomes" id="UP001186944">
    <property type="component" value="Unassembled WGS sequence"/>
</dbReference>
<evidence type="ECO:0000256" key="2">
    <source>
        <dbReference type="SAM" id="MobiDB-lite"/>
    </source>
</evidence>
<feature type="region of interest" description="Disordered" evidence="2">
    <location>
        <begin position="1132"/>
        <end position="1227"/>
    </location>
</feature>
<reference evidence="3" key="1">
    <citation type="submission" date="2019-08" db="EMBL/GenBank/DDBJ databases">
        <title>The improved chromosome-level genome for the pearl oyster Pinctada fucata martensii using PacBio sequencing and Hi-C.</title>
        <authorList>
            <person name="Zheng Z."/>
        </authorList>
    </citation>
    <scope>NUCLEOTIDE SEQUENCE</scope>
    <source>
        <strain evidence="3">ZZ-2019</strain>
        <tissue evidence="3">Adductor muscle</tissue>
    </source>
</reference>
<accession>A0AA88XPS5</accession>
<dbReference type="InterPro" id="IPR052223">
    <property type="entry name" value="Actin_Cytoskeleton_Reg"/>
</dbReference>
<feature type="coiled-coil region" evidence="1">
    <location>
        <begin position="787"/>
        <end position="854"/>
    </location>
</feature>
<name>A0AA88XPS5_PINIB</name>
<feature type="region of interest" description="Disordered" evidence="2">
    <location>
        <begin position="1"/>
        <end position="41"/>
    </location>
</feature>
<evidence type="ECO:0000313" key="3">
    <source>
        <dbReference type="EMBL" id="KAK3089423.1"/>
    </source>
</evidence>
<keyword evidence="1" id="KW-0175">Coiled coil</keyword>
<dbReference type="PANTHER" id="PTHR17271">
    <property type="entry name" value="PLECKSTRIN HOMOLOGY PH DOMAIN-CONTAINING PROTEIN"/>
    <property type="match status" value="1"/>
</dbReference>
<evidence type="ECO:0000256" key="1">
    <source>
        <dbReference type="SAM" id="Coils"/>
    </source>
</evidence>
<dbReference type="PANTHER" id="PTHR17271:SF1">
    <property type="entry name" value="PROTEIN OUTSPREAD"/>
    <property type="match status" value="1"/>
</dbReference>
<feature type="compositionally biased region" description="Polar residues" evidence="2">
    <location>
        <begin position="63"/>
        <end position="79"/>
    </location>
</feature>
<feature type="compositionally biased region" description="Low complexity" evidence="2">
    <location>
        <begin position="1147"/>
        <end position="1160"/>
    </location>
</feature>
<dbReference type="AlphaFoldDB" id="A0AA88XPS5"/>
<comment type="caution">
    <text evidence="3">The sequence shown here is derived from an EMBL/GenBank/DDBJ whole genome shotgun (WGS) entry which is preliminary data.</text>
</comment>
<protein>
    <submittedName>
        <fullName evidence="3">Uncharacterized protein</fullName>
    </submittedName>
</protein>
<organism evidence="3 4">
    <name type="scientific">Pinctada imbricata</name>
    <name type="common">Atlantic pearl-oyster</name>
    <name type="synonym">Pinctada martensii</name>
    <dbReference type="NCBI Taxonomy" id="66713"/>
    <lineage>
        <taxon>Eukaryota</taxon>
        <taxon>Metazoa</taxon>
        <taxon>Spiralia</taxon>
        <taxon>Lophotrochozoa</taxon>
        <taxon>Mollusca</taxon>
        <taxon>Bivalvia</taxon>
        <taxon>Autobranchia</taxon>
        <taxon>Pteriomorphia</taxon>
        <taxon>Pterioida</taxon>
        <taxon>Pterioidea</taxon>
        <taxon>Pteriidae</taxon>
        <taxon>Pinctada</taxon>
    </lineage>
</organism>
<feature type="compositionally biased region" description="Acidic residues" evidence="2">
    <location>
        <begin position="1"/>
        <end position="32"/>
    </location>
</feature>
<dbReference type="GO" id="GO:0051015">
    <property type="term" value="F:actin filament binding"/>
    <property type="evidence" value="ECO:0007669"/>
    <property type="project" value="TreeGrafter"/>
</dbReference>